<dbReference type="InterPro" id="IPR029471">
    <property type="entry name" value="HNH_5"/>
</dbReference>
<comment type="caution">
    <text evidence="2">The sequence shown here is derived from an EMBL/GenBank/DDBJ whole genome shotgun (WGS) entry which is preliminary data.</text>
</comment>
<organism evidence="2 3">
    <name type="scientific">Luteolibacter pohnpeiensis</name>
    <dbReference type="NCBI Taxonomy" id="454153"/>
    <lineage>
        <taxon>Bacteria</taxon>
        <taxon>Pseudomonadati</taxon>
        <taxon>Verrucomicrobiota</taxon>
        <taxon>Verrucomicrobiia</taxon>
        <taxon>Verrucomicrobiales</taxon>
        <taxon>Verrucomicrobiaceae</taxon>
        <taxon>Luteolibacter</taxon>
    </lineage>
</organism>
<protein>
    <recommendedName>
        <fullName evidence="1">HNH endonuclease 5 domain-containing protein</fullName>
    </recommendedName>
</protein>
<sequence length="271" mass="30629">MEHIIPKALGNDVHVLGAGWVCDQCNNYLARKVEEPFLSTQYGKLSRFEMGVPNRRGRTPIVSGFHLGSRTKLDFQYTEQGLAFSATSEEDERRLIGALKTQCNGTFILPASEVPKVSYELARFIGMIALEALAYRCMDVEGWNQELVDNESFDELRNYVRRGRPGFVWPIHIRQIYPANFEFSDATSPSFQVLHEFDFLCLQSQETPGQIDEMFAVIAIFGIEYTINLGGPEIEGFLEWLDTNGHASYLYSKNDKQNKAEQATPNGAPVL</sequence>
<reference evidence="2" key="1">
    <citation type="submission" date="2021-01" db="EMBL/GenBank/DDBJ databases">
        <title>Modified the classification status of verrucomicrobia.</title>
        <authorList>
            <person name="Feng X."/>
        </authorList>
    </citation>
    <scope>NUCLEOTIDE SEQUENCE</scope>
    <source>
        <strain evidence="2">KCTC 22041</strain>
    </source>
</reference>
<dbReference type="EMBL" id="JAENIJ010000077">
    <property type="protein sequence ID" value="MBK1884699.1"/>
    <property type="molecule type" value="Genomic_DNA"/>
</dbReference>
<keyword evidence="3" id="KW-1185">Reference proteome</keyword>
<dbReference type="Pfam" id="PF14279">
    <property type="entry name" value="HNH_5"/>
    <property type="match status" value="1"/>
</dbReference>
<name>A0A934SB76_9BACT</name>
<feature type="domain" description="HNH endonuclease 5" evidence="1">
    <location>
        <begin position="2"/>
        <end position="38"/>
    </location>
</feature>
<evidence type="ECO:0000259" key="1">
    <source>
        <dbReference type="Pfam" id="PF14279"/>
    </source>
</evidence>
<proteinExistence type="predicted"/>
<evidence type="ECO:0000313" key="3">
    <source>
        <dbReference type="Proteomes" id="UP000603141"/>
    </source>
</evidence>
<gene>
    <name evidence="2" type="ORF">JIN85_19970</name>
</gene>
<evidence type="ECO:0000313" key="2">
    <source>
        <dbReference type="EMBL" id="MBK1884699.1"/>
    </source>
</evidence>
<dbReference type="AlphaFoldDB" id="A0A934SB76"/>
<dbReference type="Proteomes" id="UP000603141">
    <property type="component" value="Unassembled WGS sequence"/>
</dbReference>
<accession>A0A934SB76</accession>